<dbReference type="EMBL" id="CP049257">
    <property type="protein sequence ID" value="QIG41779.1"/>
    <property type="molecule type" value="Genomic_DNA"/>
</dbReference>
<dbReference type="GO" id="GO:0016810">
    <property type="term" value="F:hydrolase activity, acting on carbon-nitrogen (but not peptide) bonds"/>
    <property type="evidence" value="ECO:0007669"/>
    <property type="project" value="InterPro"/>
</dbReference>
<evidence type="ECO:0000256" key="1">
    <source>
        <dbReference type="SAM" id="MobiDB-lite"/>
    </source>
</evidence>
<dbReference type="KEGG" id="nano:G5V58_02390"/>
<dbReference type="AlphaFoldDB" id="A0A6G6W997"/>
<evidence type="ECO:0000259" key="2">
    <source>
        <dbReference type="Pfam" id="PF01522"/>
    </source>
</evidence>
<keyword evidence="4" id="KW-1185">Reference proteome</keyword>
<evidence type="ECO:0000313" key="4">
    <source>
        <dbReference type="Proteomes" id="UP000502996"/>
    </source>
</evidence>
<organism evidence="3 4">
    <name type="scientific">Nocardioides anomalus</name>
    <dbReference type="NCBI Taxonomy" id="2712223"/>
    <lineage>
        <taxon>Bacteria</taxon>
        <taxon>Bacillati</taxon>
        <taxon>Actinomycetota</taxon>
        <taxon>Actinomycetes</taxon>
        <taxon>Propionibacteriales</taxon>
        <taxon>Nocardioidaceae</taxon>
        <taxon>Nocardioides</taxon>
    </lineage>
</organism>
<evidence type="ECO:0000313" key="3">
    <source>
        <dbReference type="EMBL" id="QIG41779.1"/>
    </source>
</evidence>
<dbReference type="GO" id="GO:0005975">
    <property type="term" value="P:carbohydrate metabolic process"/>
    <property type="evidence" value="ECO:0007669"/>
    <property type="project" value="InterPro"/>
</dbReference>
<proteinExistence type="predicted"/>
<dbReference type="InterPro" id="IPR011330">
    <property type="entry name" value="Glyco_hydro/deAcase_b/a-brl"/>
</dbReference>
<dbReference type="Gene3D" id="3.20.20.370">
    <property type="entry name" value="Glycoside hydrolase/deacetylase"/>
    <property type="match status" value="1"/>
</dbReference>
<feature type="region of interest" description="Disordered" evidence="1">
    <location>
        <begin position="1"/>
        <end position="20"/>
    </location>
</feature>
<dbReference type="Pfam" id="PF01522">
    <property type="entry name" value="Polysacc_deac_1"/>
    <property type="match status" value="1"/>
</dbReference>
<gene>
    <name evidence="3" type="ORF">G5V58_02390</name>
</gene>
<protein>
    <submittedName>
        <fullName evidence="3">Polysaccharide deacetylase family protein</fullName>
    </submittedName>
</protein>
<sequence>MTRADHEHDFSDADRDSDADPSALRRLVIDQFLEPGGAAVRLFTTATLGEAGEDPFSSDAYARQSAQGEGMVAGTEPLTGSPVIAVNYHEIAEENRGAVEERLRRLRDLGPVLDPDVDVTGAHGPRIVVGVYDCYRDATLHATDLCHRLGLRAWVFPVFEAGDEPGTAGVTDAELADIAEVHELGFHTASHVRVDQVGEANVDREVRDVVARLTELAGRPPRLGAWRGGSRWDERHLGDRVLRELGVRYVMSNWALERVGR</sequence>
<dbReference type="SUPFAM" id="SSF88713">
    <property type="entry name" value="Glycoside hydrolase/deacetylase"/>
    <property type="match status" value="1"/>
</dbReference>
<feature type="domain" description="NodB homology" evidence="2">
    <location>
        <begin position="133"/>
        <end position="250"/>
    </location>
</feature>
<dbReference type="Proteomes" id="UP000502996">
    <property type="component" value="Chromosome"/>
</dbReference>
<name>A0A6G6W997_9ACTN</name>
<dbReference type="InterPro" id="IPR002509">
    <property type="entry name" value="NODB_dom"/>
</dbReference>
<reference evidence="3 4" key="1">
    <citation type="submission" date="2020-02" db="EMBL/GenBank/DDBJ databases">
        <title>Full genome sequence of Nocardioides sp. R-3366.</title>
        <authorList>
            <person name="Im W.-T."/>
        </authorList>
    </citation>
    <scope>NUCLEOTIDE SEQUENCE [LARGE SCALE GENOMIC DNA]</scope>
    <source>
        <strain evidence="3 4">R-3366</strain>
    </source>
</reference>
<dbReference type="RefSeq" id="WP_165228436.1">
    <property type="nucleotide sequence ID" value="NZ_CP049257.1"/>
</dbReference>
<accession>A0A6G6W997</accession>
<feature type="compositionally biased region" description="Basic and acidic residues" evidence="1">
    <location>
        <begin position="1"/>
        <end position="18"/>
    </location>
</feature>